<proteinExistence type="inferred from homology"/>
<organism evidence="4 5">
    <name type="scientific">Verruconis gallopava</name>
    <dbReference type="NCBI Taxonomy" id="253628"/>
    <lineage>
        <taxon>Eukaryota</taxon>
        <taxon>Fungi</taxon>
        <taxon>Dikarya</taxon>
        <taxon>Ascomycota</taxon>
        <taxon>Pezizomycotina</taxon>
        <taxon>Dothideomycetes</taxon>
        <taxon>Pleosporomycetidae</taxon>
        <taxon>Venturiales</taxon>
        <taxon>Sympoventuriaceae</taxon>
        <taxon>Verruconis</taxon>
    </lineage>
</organism>
<reference evidence="4 5" key="1">
    <citation type="submission" date="2015-01" db="EMBL/GenBank/DDBJ databases">
        <title>The Genome Sequence of Ochroconis gallopava CBS43764.</title>
        <authorList>
            <consortium name="The Broad Institute Genomics Platform"/>
            <person name="Cuomo C."/>
            <person name="de Hoog S."/>
            <person name="Gorbushina A."/>
            <person name="Stielow B."/>
            <person name="Teixiera M."/>
            <person name="Abouelleil A."/>
            <person name="Chapman S.B."/>
            <person name="Priest M."/>
            <person name="Young S.K."/>
            <person name="Wortman J."/>
            <person name="Nusbaum C."/>
            <person name="Birren B."/>
        </authorList>
    </citation>
    <scope>NUCLEOTIDE SEQUENCE [LARGE SCALE GENOMIC DNA]</scope>
    <source>
        <strain evidence="4 5">CBS 43764</strain>
    </source>
</reference>
<dbReference type="PANTHER" id="PTHR13191:SF0">
    <property type="entry name" value="RIBOSOMAL RNA-PROCESSING PROTEIN 7 HOMOLOG A-RELATED"/>
    <property type="match status" value="1"/>
</dbReference>
<dbReference type="GO" id="GO:0032545">
    <property type="term" value="C:CURI complex"/>
    <property type="evidence" value="ECO:0007669"/>
    <property type="project" value="TreeGrafter"/>
</dbReference>
<dbReference type="Pfam" id="PF12923">
    <property type="entry name" value="RRP7"/>
    <property type="match status" value="1"/>
</dbReference>
<evidence type="ECO:0000259" key="3">
    <source>
        <dbReference type="Pfam" id="PF17799"/>
    </source>
</evidence>
<accession>A0A0D2ASX5</accession>
<comment type="similarity">
    <text evidence="1">Belongs to the RRP7 family.</text>
</comment>
<evidence type="ECO:0000259" key="2">
    <source>
        <dbReference type="Pfam" id="PF12923"/>
    </source>
</evidence>
<dbReference type="PANTHER" id="PTHR13191">
    <property type="entry name" value="RIBOSOMAL RNA PROCESSING PROTEIN 7-RELATED"/>
    <property type="match status" value="1"/>
</dbReference>
<dbReference type="HOGENOM" id="CLU_036234_1_1_1"/>
<dbReference type="AlphaFoldDB" id="A0A0D2ASX5"/>
<dbReference type="OrthoDB" id="5390at2759"/>
<evidence type="ECO:0000313" key="4">
    <source>
        <dbReference type="EMBL" id="KIW02259.1"/>
    </source>
</evidence>
<dbReference type="InterPro" id="IPR040447">
    <property type="entry name" value="RRM_Rrp7"/>
</dbReference>
<dbReference type="STRING" id="253628.A0A0D2ASX5"/>
<evidence type="ECO:0000313" key="5">
    <source>
        <dbReference type="Proteomes" id="UP000053259"/>
    </source>
</evidence>
<dbReference type="InterPro" id="IPR040446">
    <property type="entry name" value="RRP7"/>
</dbReference>
<dbReference type="CDD" id="cd12950">
    <property type="entry name" value="RRP7_Rrp7p"/>
    <property type="match status" value="1"/>
</dbReference>
<dbReference type="InterPro" id="IPR024326">
    <property type="entry name" value="RRP7_C"/>
</dbReference>
<dbReference type="RefSeq" id="XP_016212129.1">
    <property type="nucleotide sequence ID" value="XM_016360047.1"/>
</dbReference>
<dbReference type="GO" id="GO:0034456">
    <property type="term" value="C:UTP-C complex"/>
    <property type="evidence" value="ECO:0007669"/>
    <property type="project" value="TreeGrafter"/>
</dbReference>
<dbReference type="VEuPathDB" id="FungiDB:PV09_06410"/>
<name>A0A0D2ASX5_9PEZI</name>
<dbReference type="GO" id="GO:0006364">
    <property type="term" value="P:rRNA processing"/>
    <property type="evidence" value="ECO:0007669"/>
    <property type="project" value="TreeGrafter"/>
</dbReference>
<dbReference type="RefSeq" id="XP_016212128.1">
    <property type="nucleotide sequence ID" value="XM_016360046.1"/>
</dbReference>
<dbReference type="GO" id="GO:0000028">
    <property type="term" value="P:ribosomal small subunit assembly"/>
    <property type="evidence" value="ECO:0007669"/>
    <property type="project" value="TreeGrafter"/>
</dbReference>
<protein>
    <recommendedName>
        <fullName evidence="6">RRM domain-containing protein</fullName>
    </recommendedName>
</protein>
<dbReference type="EMBL" id="KN847550">
    <property type="protein sequence ID" value="KIW02260.1"/>
    <property type="molecule type" value="Genomic_DNA"/>
</dbReference>
<feature type="domain" description="Ribosomal RNA-processing protein 7 C-terminal" evidence="2">
    <location>
        <begin position="214"/>
        <end position="327"/>
    </location>
</feature>
<evidence type="ECO:0000256" key="1">
    <source>
        <dbReference type="ARBA" id="ARBA00006110"/>
    </source>
</evidence>
<sequence>MMPSFSQASKPESQYPARIGDLTVLPITFAPTSAYPHASTHYLYIRPDAPKDAEEISTDNQRSLFVSNVPVTASESSFRQLFKTLHPQAIIHRAEFASAEKKSARLAVTGEVVVQGTKVGVPIGLLRGKKRKRGGVDEDALVKRKLAEMELPPVWGRGVWEGGSSAVLVFVDRDAMSIAWRAVQRVAKEHGKVSWPGAESGLGLDRYITHHTLTYPSPTLLQQKVNAYLTHFSTLESIRNKQLHQQRNVPDEEGFITVTRGGRTGAGRIEDAQEAQKRLKERAEKRVGADFYRFQTREEKKKREIALKKKFEEDRRRVEEMRKKRGRTVPE</sequence>
<dbReference type="EMBL" id="KN847550">
    <property type="protein sequence ID" value="KIW02259.1"/>
    <property type="molecule type" value="Genomic_DNA"/>
</dbReference>
<dbReference type="Pfam" id="PF17799">
    <property type="entry name" value="RRM_Rrp7"/>
    <property type="match status" value="1"/>
</dbReference>
<feature type="domain" description="Rrp7 RRM-like N-terminal" evidence="3">
    <location>
        <begin position="23"/>
        <end position="210"/>
    </location>
</feature>
<dbReference type="GeneID" id="27314383"/>
<dbReference type="Gene3D" id="6.10.250.1770">
    <property type="match status" value="1"/>
</dbReference>
<keyword evidence="5" id="KW-1185">Reference proteome</keyword>
<dbReference type="Proteomes" id="UP000053259">
    <property type="component" value="Unassembled WGS sequence"/>
</dbReference>
<gene>
    <name evidence="4" type="ORF">PV09_06410</name>
</gene>
<evidence type="ECO:0008006" key="6">
    <source>
        <dbReference type="Google" id="ProtNLM"/>
    </source>
</evidence>